<name>A0ABS4IAP3_9BACI</name>
<proteinExistence type="predicted"/>
<gene>
    <name evidence="1" type="ORF">J2Z83_000088</name>
</gene>
<accession>A0ABS4IAP3</accession>
<dbReference type="EMBL" id="JAGGKX010000001">
    <property type="protein sequence ID" value="MBP1967996.1"/>
    <property type="molecule type" value="Genomic_DNA"/>
</dbReference>
<dbReference type="Proteomes" id="UP001519345">
    <property type="component" value="Unassembled WGS sequence"/>
</dbReference>
<dbReference type="RefSeq" id="WP_209461240.1">
    <property type="nucleotide sequence ID" value="NZ_CP110224.1"/>
</dbReference>
<reference evidence="1 2" key="1">
    <citation type="submission" date="2021-03" db="EMBL/GenBank/DDBJ databases">
        <title>Genomic Encyclopedia of Type Strains, Phase IV (KMG-IV): sequencing the most valuable type-strain genomes for metagenomic binning, comparative biology and taxonomic classification.</title>
        <authorList>
            <person name="Goeker M."/>
        </authorList>
    </citation>
    <scope>NUCLEOTIDE SEQUENCE [LARGE SCALE GENOMIC DNA]</scope>
    <source>
        <strain evidence="1 2">DSM 25609</strain>
    </source>
</reference>
<comment type="caution">
    <text evidence="1">The sequence shown here is derived from an EMBL/GenBank/DDBJ whole genome shotgun (WGS) entry which is preliminary data.</text>
</comment>
<evidence type="ECO:0000313" key="1">
    <source>
        <dbReference type="EMBL" id="MBP1967996.1"/>
    </source>
</evidence>
<protein>
    <submittedName>
        <fullName evidence="1">Uncharacterized protein</fullName>
    </submittedName>
</protein>
<evidence type="ECO:0000313" key="2">
    <source>
        <dbReference type="Proteomes" id="UP001519345"/>
    </source>
</evidence>
<keyword evidence="2" id="KW-1185">Reference proteome</keyword>
<organism evidence="1 2">
    <name type="scientific">Virgibacillus natechei</name>
    <dbReference type="NCBI Taxonomy" id="1216297"/>
    <lineage>
        <taxon>Bacteria</taxon>
        <taxon>Bacillati</taxon>
        <taxon>Bacillota</taxon>
        <taxon>Bacilli</taxon>
        <taxon>Bacillales</taxon>
        <taxon>Bacillaceae</taxon>
        <taxon>Virgibacillus</taxon>
    </lineage>
</organism>
<sequence>MNKETRGELLIRMEAALDRMELDGAKEEKDEDYIKFKRKYDAIKDGADYTVRSVALEMIAAYACMIPLCNYGFNNKPIKPRGDIRKVVENASAFVKELNGWKQ</sequence>